<dbReference type="EMBL" id="JARBHB010000005">
    <property type="protein sequence ID" value="KAJ8883109.1"/>
    <property type="molecule type" value="Genomic_DNA"/>
</dbReference>
<sequence length="198" mass="23099">MSTSKPKLMMHRQTAVPDISLHRLTFISYKLQITDLYKTVPLRNRQVTKPPTPWLTNYIVQLMRKCDNAYSNYKRDIRTNAPAVDSIEHYRMQGNKCTQFVRHAKILYSLNSFGSCRTSGELWKRLRNLGIGKCKTNISSPLNISQKTSKQVVGDIIDTTDINHHETVNESQRNLFYFRRVSLKETYRAIMRIKSKAE</sequence>
<keyword evidence="2" id="KW-1185">Reference proteome</keyword>
<gene>
    <name evidence="1" type="ORF">PR048_014948</name>
</gene>
<reference evidence="1 2" key="1">
    <citation type="submission" date="2023-02" db="EMBL/GenBank/DDBJ databases">
        <title>LHISI_Scaffold_Assembly.</title>
        <authorList>
            <person name="Stuart O.P."/>
            <person name="Cleave R."/>
            <person name="Magrath M.J.L."/>
            <person name="Mikheyev A.S."/>
        </authorList>
    </citation>
    <scope>NUCLEOTIDE SEQUENCE [LARGE SCALE GENOMIC DNA]</scope>
    <source>
        <strain evidence="1">Daus_M_001</strain>
        <tissue evidence="1">Leg muscle</tissue>
    </source>
</reference>
<comment type="caution">
    <text evidence="1">The sequence shown here is derived from an EMBL/GenBank/DDBJ whole genome shotgun (WGS) entry which is preliminary data.</text>
</comment>
<dbReference type="Proteomes" id="UP001159363">
    <property type="component" value="Chromosome 4"/>
</dbReference>
<name>A0ABQ9HFL1_9NEOP</name>
<proteinExistence type="predicted"/>
<organism evidence="1 2">
    <name type="scientific">Dryococelus australis</name>
    <dbReference type="NCBI Taxonomy" id="614101"/>
    <lineage>
        <taxon>Eukaryota</taxon>
        <taxon>Metazoa</taxon>
        <taxon>Ecdysozoa</taxon>
        <taxon>Arthropoda</taxon>
        <taxon>Hexapoda</taxon>
        <taxon>Insecta</taxon>
        <taxon>Pterygota</taxon>
        <taxon>Neoptera</taxon>
        <taxon>Polyneoptera</taxon>
        <taxon>Phasmatodea</taxon>
        <taxon>Verophasmatodea</taxon>
        <taxon>Anareolatae</taxon>
        <taxon>Phasmatidae</taxon>
        <taxon>Eurycanthinae</taxon>
        <taxon>Dryococelus</taxon>
    </lineage>
</organism>
<evidence type="ECO:0000313" key="1">
    <source>
        <dbReference type="EMBL" id="KAJ8883109.1"/>
    </source>
</evidence>
<accession>A0ABQ9HFL1</accession>
<evidence type="ECO:0000313" key="2">
    <source>
        <dbReference type="Proteomes" id="UP001159363"/>
    </source>
</evidence>
<protein>
    <submittedName>
        <fullName evidence="1">Uncharacterized protein</fullName>
    </submittedName>
</protein>